<dbReference type="Proteomes" id="UP000243547">
    <property type="component" value="Unassembled WGS sequence"/>
</dbReference>
<keyword evidence="2 3" id="KW-1133">Transmembrane helix</keyword>
<feature type="transmembrane region" description="Helical" evidence="3">
    <location>
        <begin position="39"/>
        <end position="63"/>
    </location>
</feature>
<feature type="transmembrane region" description="Helical" evidence="3">
    <location>
        <begin position="139"/>
        <end position="157"/>
    </location>
</feature>
<dbReference type="STRING" id="1120989.SAMN02745227_00533"/>
<keyword evidence="5" id="KW-1185">Reference proteome</keyword>
<dbReference type="RefSeq" id="WP_072906059.1">
    <property type="nucleotide sequence ID" value="NZ_FRAI01000005.1"/>
</dbReference>
<dbReference type="Gene3D" id="1.10.1760.20">
    <property type="match status" value="1"/>
</dbReference>
<evidence type="ECO:0000256" key="1">
    <source>
        <dbReference type="ARBA" id="ARBA00022692"/>
    </source>
</evidence>
<keyword evidence="3" id="KW-0472">Membrane</keyword>
<feature type="transmembrane region" description="Helical" evidence="3">
    <location>
        <begin position="7"/>
        <end position="33"/>
    </location>
</feature>
<proteinExistence type="predicted"/>
<name>A0A1M6LJH8_9FIRM</name>
<evidence type="ECO:0000256" key="3">
    <source>
        <dbReference type="SAM" id="Phobius"/>
    </source>
</evidence>
<feature type="transmembrane region" description="Helical" evidence="3">
    <location>
        <begin position="104"/>
        <end position="127"/>
    </location>
</feature>
<dbReference type="AlphaFoldDB" id="A0A1M6LJH8"/>
<accession>A0A1M6LJH8</accession>
<dbReference type="EMBL" id="FRAI01000005">
    <property type="protein sequence ID" value="SHJ71320.1"/>
    <property type="molecule type" value="Genomic_DNA"/>
</dbReference>
<evidence type="ECO:0000256" key="2">
    <source>
        <dbReference type="ARBA" id="ARBA00022989"/>
    </source>
</evidence>
<dbReference type="Pfam" id="PF07155">
    <property type="entry name" value="ECF-ribofla_trS"/>
    <property type="match status" value="1"/>
</dbReference>
<dbReference type="PANTHER" id="PTHR37815">
    <property type="entry name" value="UPF0397 PROTEIN BC_2624-RELATED"/>
    <property type="match status" value="1"/>
</dbReference>
<dbReference type="OrthoDB" id="411368at2"/>
<protein>
    <submittedName>
        <fullName evidence="4">Uncharacterized membrane protein</fullName>
    </submittedName>
</protein>
<organism evidence="4 5">
    <name type="scientific">Anaerobranca californiensis DSM 14826</name>
    <dbReference type="NCBI Taxonomy" id="1120989"/>
    <lineage>
        <taxon>Bacteria</taxon>
        <taxon>Bacillati</taxon>
        <taxon>Bacillota</taxon>
        <taxon>Clostridia</taxon>
        <taxon>Eubacteriales</taxon>
        <taxon>Proteinivoracaceae</taxon>
        <taxon>Anaerobranca</taxon>
    </lineage>
</organism>
<keyword evidence="1 3" id="KW-0812">Transmembrane</keyword>
<reference evidence="5" key="1">
    <citation type="submission" date="2016-11" db="EMBL/GenBank/DDBJ databases">
        <authorList>
            <person name="Varghese N."/>
            <person name="Submissions S."/>
        </authorList>
    </citation>
    <scope>NUCLEOTIDE SEQUENCE [LARGE SCALE GENOMIC DNA]</scope>
    <source>
        <strain evidence="5">DSM 14826</strain>
    </source>
</reference>
<sequence length="163" mass="17363">MGKEKKLVIYSFLVALVAFVTAYVSFPIAFGYINLGDAIIFSSALVFGPFAGMIAGAVGSALADIILGYAQWAPFTFVIKGLEGYIVGLASLKFLEWGFKNFKVILLLLVAVLILNVGYFIAAVILYDFPAAIADAPLNIVQGIVALGLTLVLAPSIKRIANR</sequence>
<dbReference type="InterPro" id="IPR009825">
    <property type="entry name" value="ECF_substrate-spec-like"/>
</dbReference>
<dbReference type="GO" id="GO:0016020">
    <property type="term" value="C:membrane"/>
    <property type="evidence" value="ECO:0007669"/>
    <property type="project" value="InterPro"/>
</dbReference>
<gene>
    <name evidence="4" type="ORF">SAMN02745227_00533</name>
</gene>
<evidence type="ECO:0000313" key="4">
    <source>
        <dbReference type="EMBL" id="SHJ71320.1"/>
    </source>
</evidence>
<dbReference type="PANTHER" id="PTHR37815:SF3">
    <property type="entry name" value="UPF0397 PROTEIN SPR0429"/>
    <property type="match status" value="1"/>
</dbReference>
<evidence type="ECO:0000313" key="5">
    <source>
        <dbReference type="Proteomes" id="UP000243547"/>
    </source>
</evidence>